<reference evidence="1 2" key="1">
    <citation type="submission" date="2015-12" db="EMBL/GenBank/DDBJ databases">
        <title>Draft genome sequence of Moniliophthora roreri, the causal agent of frosty pod rot of cacao.</title>
        <authorList>
            <person name="Aime M.C."/>
            <person name="Diaz-Valderrama J.R."/>
            <person name="Kijpornyongpan T."/>
            <person name="Phillips-Mora W."/>
        </authorList>
    </citation>
    <scope>NUCLEOTIDE SEQUENCE [LARGE SCALE GENOMIC DNA]</scope>
    <source>
        <strain evidence="1 2">MCA 2952</strain>
    </source>
</reference>
<protein>
    <submittedName>
        <fullName evidence="1">Uncharacterized protein</fullName>
    </submittedName>
</protein>
<evidence type="ECO:0000313" key="2">
    <source>
        <dbReference type="Proteomes" id="UP000054988"/>
    </source>
</evidence>
<gene>
    <name evidence="1" type="ORF">WG66_5261</name>
</gene>
<organism evidence="1 2">
    <name type="scientific">Moniliophthora roreri</name>
    <name type="common">Frosty pod rot fungus</name>
    <name type="synonym">Monilia roreri</name>
    <dbReference type="NCBI Taxonomy" id="221103"/>
    <lineage>
        <taxon>Eukaryota</taxon>
        <taxon>Fungi</taxon>
        <taxon>Dikarya</taxon>
        <taxon>Basidiomycota</taxon>
        <taxon>Agaricomycotina</taxon>
        <taxon>Agaricomycetes</taxon>
        <taxon>Agaricomycetidae</taxon>
        <taxon>Agaricales</taxon>
        <taxon>Marasmiineae</taxon>
        <taxon>Marasmiaceae</taxon>
        <taxon>Moniliophthora</taxon>
    </lineage>
</organism>
<name>A0A0W0G0P4_MONRR</name>
<evidence type="ECO:0000313" key="1">
    <source>
        <dbReference type="EMBL" id="KTB42160.1"/>
    </source>
</evidence>
<comment type="caution">
    <text evidence="1">The sequence shown here is derived from an EMBL/GenBank/DDBJ whole genome shotgun (WGS) entry which is preliminary data.</text>
</comment>
<dbReference type="AlphaFoldDB" id="A0A0W0G0P4"/>
<dbReference type="Proteomes" id="UP000054988">
    <property type="component" value="Unassembled WGS sequence"/>
</dbReference>
<accession>A0A0W0G0P4</accession>
<dbReference type="EMBL" id="LATX01001377">
    <property type="protein sequence ID" value="KTB42160.1"/>
    <property type="molecule type" value="Genomic_DNA"/>
</dbReference>
<sequence>MPSIVASSSRLGSEESLIHIAIGTIIIQAYALDGSVRGAGVRCEGEAWVRGVGERYRTQRDMLSGAS</sequence>
<proteinExistence type="predicted"/>